<dbReference type="SUPFAM" id="SSF53474">
    <property type="entry name" value="alpha/beta-Hydrolases"/>
    <property type="match status" value="1"/>
</dbReference>
<dbReference type="EMBL" id="AP018712">
    <property type="protein sequence ID" value="BBE29934.1"/>
    <property type="molecule type" value="Genomic_DNA"/>
</dbReference>
<dbReference type="KEGG" id="ocy:OSSY52_00750"/>
<dbReference type="InterPro" id="IPR029058">
    <property type="entry name" value="AB_hydrolase_fold"/>
</dbReference>
<dbReference type="Gene3D" id="3.40.50.1820">
    <property type="entry name" value="alpha/beta hydrolase"/>
    <property type="match status" value="1"/>
</dbReference>
<evidence type="ECO:0000313" key="2">
    <source>
        <dbReference type="Proteomes" id="UP000516361"/>
    </source>
</evidence>
<sequence>MKKFVLFIFLFINIFVFSNPLEDTFKFLNVKYDPKEINTSNNFEVLSIKDINSNECFIKIHWNIKNIFLSGTRVLLNNGNGFKIIKSLSAFQNSVSIKVLKNKKNSFIIQNYDKDGSIYNSTIKDVYIFYNNEKNKIISYKNKKFLIYKNLFEKNKNTLIYFGKKEEDFLEINALNLKSNSIVFPIGYTSDSTIASFVKERTKVSFINSNISFNFETKYPLISPEITKSGFHEIFPIIPASYISKKLNLNFNSINIRLFYKNEFKDESYSELWKVKPKFSRQTYEEEAMILHKKISGIRYGYRIPEKSINTEVYNKKRKAIIFVHGIQINRYLENFFKEKFPWRTLQRFGTFNNFFRYIYENDEKFKNFDFYEFIYDSHTMTAKEFGKKLYELMEKGKFKDYKELYFISHSMGGLVTRYALNFSNYTNIVNIINIDAVNYGSSLQNLIELFAYKSFDEKIDENIESAIKILENSLNDTISQKKLNLDNELKILFKTYPYLIPAILSEYNILDTFNGGYSIRSSNTKKLNKLNNTLFKKNLFTPSKDIINLNKNDKYLNKLLLIYSKIDDYDPIVTFNFSHSVLEFFGRITNSSKYEIENDGAVTVASQMMYGYNVRRDSNYINGRNHETFFNDYKMITELLNKYVLINY</sequence>
<reference evidence="1 2" key="1">
    <citation type="submission" date="2018-06" db="EMBL/GenBank/DDBJ databases">
        <title>Genome sequencing of Oceanotoga sp. sy52.</title>
        <authorList>
            <person name="Mori K."/>
        </authorList>
    </citation>
    <scope>NUCLEOTIDE SEQUENCE [LARGE SCALE GENOMIC DNA]</scope>
    <source>
        <strain evidence="2">sy52</strain>
    </source>
</reference>
<name>A0A7G1G4J5_9BACT</name>
<proteinExistence type="predicted"/>
<organism evidence="1 2">
    <name type="scientific">Tepiditoga spiralis</name>
    <dbReference type="NCBI Taxonomy" id="2108365"/>
    <lineage>
        <taxon>Bacteria</taxon>
        <taxon>Thermotogati</taxon>
        <taxon>Thermotogota</taxon>
        <taxon>Thermotogae</taxon>
        <taxon>Petrotogales</taxon>
        <taxon>Petrotogaceae</taxon>
        <taxon>Tepiditoga</taxon>
    </lineage>
</organism>
<keyword evidence="2" id="KW-1185">Reference proteome</keyword>
<evidence type="ECO:0000313" key="1">
    <source>
        <dbReference type="EMBL" id="BBE29934.1"/>
    </source>
</evidence>
<dbReference type="InParanoid" id="A0A7G1G4J5"/>
<dbReference type="Proteomes" id="UP000516361">
    <property type="component" value="Chromosome"/>
</dbReference>
<dbReference type="AlphaFoldDB" id="A0A7G1G4J5"/>
<accession>A0A7G1G4J5</accession>
<gene>
    <name evidence="1" type="ORF">OSSY52_00750</name>
</gene>
<evidence type="ECO:0008006" key="3">
    <source>
        <dbReference type="Google" id="ProtNLM"/>
    </source>
</evidence>
<protein>
    <recommendedName>
        <fullName evidence="3">DUF676 domain-containing protein</fullName>
    </recommendedName>
</protein>
<dbReference type="RefSeq" id="WP_190615077.1">
    <property type="nucleotide sequence ID" value="NZ_AP018712.1"/>
</dbReference>